<gene>
    <name evidence="1" type="ORF">IQ276_34105</name>
</gene>
<evidence type="ECO:0000313" key="1">
    <source>
        <dbReference type="EMBL" id="MBE9027269.1"/>
    </source>
</evidence>
<reference evidence="1" key="1">
    <citation type="submission" date="2020-10" db="EMBL/GenBank/DDBJ databases">
        <authorList>
            <person name="Castelo-Branco R."/>
            <person name="Eusebio N."/>
            <person name="Adriana R."/>
            <person name="Vieira A."/>
            <person name="Brugerolle De Fraissinette N."/>
            <person name="Rezende De Castro R."/>
            <person name="Schneider M.P."/>
            <person name="Vasconcelos V."/>
            <person name="Leao P.N."/>
        </authorList>
    </citation>
    <scope>NUCLEOTIDE SEQUENCE</scope>
    <source>
        <strain evidence="1">LEGE 12446</strain>
    </source>
</reference>
<proteinExistence type="predicted"/>
<dbReference type="EMBL" id="JADEXS010000837">
    <property type="protein sequence ID" value="MBE9027269.1"/>
    <property type="molecule type" value="Genomic_DNA"/>
</dbReference>
<protein>
    <recommendedName>
        <fullName evidence="3">Phytanoyl-CoA dioxygenase</fullName>
    </recommendedName>
</protein>
<sequence length="319" mass="37533">MMLKKIKKKFPLQYNICYENYIGLTKNPRWLLMRKVARFGIGRSFRDLLHKKNKDFYQKFLNESSSFFPDIDVDLVVKNLKQNGFYLGINLPEEIVKEIVNFADYHACYGDYKPHLGFFYPQKELAEKHYSQTFKLAGYFNTALHCPAIKKLQNDPKLLAIAAQYLECKPVHLSNQLWWSFAGETTKFEKMKTFQMFHYDLDDYRFLKFFFYLTDVDVSGGPHVCVKGSHKQKKFSYLLLPKCESDEEIINYYQPNSLVTIYGKAGFGFAEDTFCFHKGTTPINKDRLMLQVEFGTIDYNMQHDTRDPLILRTMINSQA</sequence>
<evidence type="ECO:0000313" key="2">
    <source>
        <dbReference type="Proteomes" id="UP000622533"/>
    </source>
</evidence>
<dbReference type="RefSeq" id="WP_193924523.1">
    <property type="nucleotide sequence ID" value="NZ_JADEXS020000001.1"/>
</dbReference>
<dbReference type="SUPFAM" id="SSF51197">
    <property type="entry name" value="Clavaminate synthase-like"/>
    <property type="match status" value="1"/>
</dbReference>
<comment type="caution">
    <text evidence="1">The sequence shown here is derived from an EMBL/GenBank/DDBJ whole genome shotgun (WGS) entry which is preliminary data.</text>
</comment>
<dbReference type="Gene3D" id="2.60.120.620">
    <property type="entry name" value="q2cbj1_9rhob like domain"/>
    <property type="match status" value="1"/>
</dbReference>
<evidence type="ECO:0008006" key="3">
    <source>
        <dbReference type="Google" id="ProtNLM"/>
    </source>
</evidence>
<dbReference type="Proteomes" id="UP000622533">
    <property type="component" value="Unassembled WGS sequence"/>
</dbReference>
<organism evidence="1 2">
    <name type="scientific">Desmonostoc muscorum LEGE 12446</name>
    <dbReference type="NCBI Taxonomy" id="1828758"/>
    <lineage>
        <taxon>Bacteria</taxon>
        <taxon>Bacillati</taxon>
        <taxon>Cyanobacteriota</taxon>
        <taxon>Cyanophyceae</taxon>
        <taxon>Nostocales</taxon>
        <taxon>Nostocaceae</taxon>
        <taxon>Desmonostoc</taxon>
    </lineage>
</organism>
<accession>A0A8J7DJS0</accession>
<dbReference type="AlphaFoldDB" id="A0A8J7DJS0"/>
<name>A0A8J7DJS0_DESMC</name>
<keyword evidence="2" id="KW-1185">Reference proteome</keyword>